<evidence type="ECO:0000256" key="2">
    <source>
        <dbReference type="ARBA" id="ARBA00019205"/>
    </source>
</evidence>
<evidence type="ECO:0000256" key="3">
    <source>
        <dbReference type="ARBA" id="ARBA00022676"/>
    </source>
</evidence>
<keyword evidence="9" id="KW-1185">Reference proteome</keyword>
<dbReference type="Pfam" id="PF02749">
    <property type="entry name" value="QRPTase_N"/>
    <property type="match status" value="1"/>
</dbReference>
<dbReference type="RefSeq" id="WP_137712332.1">
    <property type="nucleotide sequence ID" value="NZ_CP034035.1"/>
</dbReference>
<reference evidence="8 9" key="1">
    <citation type="submission" date="2018-11" db="EMBL/GenBank/DDBJ databases">
        <title>Genome sequences of Brenneria nigrifluens and Brenneria rubrifaciens.</title>
        <authorList>
            <person name="Poret-Peterson A.T."/>
            <person name="McClean A.E."/>
            <person name="Kluepfel D.A."/>
        </authorList>
    </citation>
    <scope>NUCLEOTIDE SEQUENCE [LARGE SCALE GENOMIC DNA]</scope>
    <source>
        <strain evidence="8 9">6D370</strain>
    </source>
</reference>
<gene>
    <name evidence="8" type="ORF">EH207_00955</name>
</gene>
<dbReference type="GO" id="GO:0005737">
    <property type="term" value="C:cytoplasm"/>
    <property type="evidence" value="ECO:0007669"/>
    <property type="project" value="TreeGrafter"/>
</dbReference>
<dbReference type="GO" id="GO:0004514">
    <property type="term" value="F:nicotinate-nucleotide diphosphorylase (carboxylating) activity"/>
    <property type="evidence" value="ECO:0007669"/>
    <property type="project" value="InterPro"/>
</dbReference>
<evidence type="ECO:0000256" key="5">
    <source>
        <dbReference type="PIRNR" id="PIRNR006250"/>
    </source>
</evidence>
<dbReference type="Gene3D" id="3.90.1170.20">
    <property type="entry name" value="Quinolinate phosphoribosyl transferase, N-terminal domain"/>
    <property type="match status" value="1"/>
</dbReference>
<evidence type="ECO:0000313" key="8">
    <source>
        <dbReference type="EMBL" id="QCR07247.1"/>
    </source>
</evidence>
<keyword evidence="4 5" id="KW-0808">Transferase</keyword>
<dbReference type="GO" id="GO:0034213">
    <property type="term" value="P:quinolinate catabolic process"/>
    <property type="evidence" value="ECO:0007669"/>
    <property type="project" value="TreeGrafter"/>
</dbReference>
<dbReference type="GO" id="GO:0009435">
    <property type="term" value="P:NAD+ biosynthetic process"/>
    <property type="evidence" value="ECO:0007669"/>
    <property type="project" value="InterPro"/>
</dbReference>
<dbReference type="CDD" id="cd01573">
    <property type="entry name" value="modD_like"/>
    <property type="match status" value="1"/>
</dbReference>
<dbReference type="InterPro" id="IPR002638">
    <property type="entry name" value="Quinolinate_PRibosylTrfase_C"/>
</dbReference>
<evidence type="ECO:0000313" key="9">
    <source>
        <dbReference type="Proteomes" id="UP000299580"/>
    </source>
</evidence>
<protein>
    <recommendedName>
        <fullName evidence="2">Putative pyrophosphorylase ModD</fullName>
    </recommendedName>
</protein>
<organism evidence="8 9">
    <name type="scientific">Brenneria rubrifaciens</name>
    <dbReference type="NCBI Taxonomy" id="55213"/>
    <lineage>
        <taxon>Bacteria</taxon>
        <taxon>Pseudomonadati</taxon>
        <taxon>Pseudomonadota</taxon>
        <taxon>Gammaproteobacteria</taxon>
        <taxon>Enterobacterales</taxon>
        <taxon>Pectobacteriaceae</taxon>
        <taxon>Brenneria</taxon>
    </lineage>
</organism>
<comment type="similarity">
    <text evidence="1 5">Belongs to the NadC/ModD family.</text>
</comment>
<dbReference type="SUPFAM" id="SSF54675">
    <property type="entry name" value="Nicotinate/Quinolinate PRTase N-terminal domain-like"/>
    <property type="match status" value="1"/>
</dbReference>
<dbReference type="OrthoDB" id="8216773at2"/>
<dbReference type="EMBL" id="CP034035">
    <property type="protein sequence ID" value="QCR07247.1"/>
    <property type="molecule type" value="Genomic_DNA"/>
</dbReference>
<dbReference type="NCBIfam" id="TIGR01334">
    <property type="entry name" value="modD"/>
    <property type="match status" value="1"/>
</dbReference>
<keyword evidence="3 5" id="KW-0328">Glycosyltransferase</keyword>
<dbReference type="Pfam" id="PF01729">
    <property type="entry name" value="QRPTase_C"/>
    <property type="match status" value="1"/>
</dbReference>
<dbReference type="PANTHER" id="PTHR32179:SF4">
    <property type="entry name" value="PYROPHOSPHORYLASE MODD-RELATED"/>
    <property type="match status" value="1"/>
</dbReference>
<name>A0A4P8QK85_9GAMM</name>
<dbReference type="AlphaFoldDB" id="A0A4P8QK85"/>
<dbReference type="KEGG" id="brb:EH207_00955"/>
<dbReference type="InterPro" id="IPR013785">
    <property type="entry name" value="Aldolase_TIM"/>
</dbReference>
<feature type="domain" description="Quinolinate phosphoribosyl transferase N-terminal" evidence="7">
    <location>
        <begin position="21"/>
        <end position="104"/>
    </location>
</feature>
<evidence type="ECO:0000256" key="1">
    <source>
        <dbReference type="ARBA" id="ARBA00009400"/>
    </source>
</evidence>
<dbReference type="InterPro" id="IPR027277">
    <property type="entry name" value="NadC/ModD"/>
</dbReference>
<dbReference type="InterPro" id="IPR022412">
    <property type="entry name" value="Quinolinate_PRibosylTrfase_N"/>
</dbReference>
<dbReference type="PIRSF" id="PIRSF006250">
    <property type="entry name" value="NadC_ModD"/>
    <property type="match status" value="1"/>
</dbReference>
<dbReference type="InterPro" id="IPR036068">
    <property type="entry name" value="Nicotinate_pribotase-like_C"/>
</dbReference>
<dbReference type="PANTHER" id="PTHR32179">
    <property type="entry name" value="NICOTINATE-NUCLEOTIDE PYROPHOSPHORYLASE [CARBOXYLATING]"/>
    <property type="match status" value="1"/>
</dbReference>
<dbReference type="InterPro" id="IPR037128">
    <property type="entry name" value="Quinolinate_PRibosylTase_N_sf"/>
</dbReference>
<dbReference type="Proteomes" id="UP000299580">
    <property type="component" value="Chromosome"/>
</dbReference>
<dbReference type="FunFam" id="3.20.20.70:FF:000030">
    <property type="entry name" value="Nicotinate-nucleotide pyrophosphorylase, carboxylating"/>
    <property type="match status" value="1"/>
</dbReference>
<evidence type="ECO:0000259" key="7">
    <source>
        <dbReference type="Pfam" id="PF02749"/>
    </source>
</evidence>
<dbReference type="Gene3D" id="3.20.20.70">
    <property type="entry name" value="Aldolase class I"/>
    <property type="match status" value="1"/>
</dbReference>
<accession>A0A4P8QK85</accession>
<sequence length="282" mass="30795">MIYLPETFLDQLLLEDIQYGDLTTRALGIEKITGDITFFHRQGGCVSGIPVAERLLQKLGLQITYRVQDGERIQPGQALLSATGNAAALHQGWKVTQNVLEWCCGVSEYLSQMREVYRRYVPSGQIACTRKTIPGTKLLATLAVVAAGGIVHRLGCAETILLFTNHRRFLSNPDDWATHVACLRNAAPEKEIIVEVDNPDEALLALAAQPDILQLDNFTPEQVRAIVVHVKQHAPACIVSAAGGVNLQTIQRYAETGVGLLITSAPYQASSADIRVVMTPRS</sequence>
<evidence type="ECO:0000256" key="4">
    <source>
        <dbReference type="ARBA" id="ARBA00022679"/>
    </source>
</evidence>
<proteinExistence type="inferred from homology"/>
<feature type="domain" description="Quinolinate phosphoribosyl transferase C-terminal" evidence="6">
    <location>
        <begin position="118"/>
        <end position="275"/>
    </location>
</feature>
<dbReference type="InterPro" id="IPR006242">
    <property type="entry name" value="ModD"/>
</dbReference>
<evidence type="ECO:0000259" key="6">
    <source>
        <dbReference type="Pfam" id="PF01729"/>
    </source>
</evidence>
<dbReference type="SUPFAM" id="SSF51690">
    <property type="entry name" value="Nicotinate/Quinolinate PRTase C-terminal domain-like"/>
    <property type="match status" value="1"/>
</dbReference>